<feature type="transmembrane region" description="Helical" evidence="6">
    <location>
        <begin position="118"/>
        <end position="140"/>
    </location>
</feature>
<feature type="domain" description="PAS" evidence="7">
    <location>
        <begin position="299"/>
        <end position="348"/>
    </location>
</feature>
<feature type="transmembrane region" description="Helical" evidence="6">
    <location>
        <begin position="9"/>
        <end position="27"/>
    </location>
</feature>
<feature type="transmembrane region" description="Helical" evidence="6">
    <location>
        <begin position="190"/>
        <end position="206"/>
    </location>
</feature>
<dbReference type="NCBIfam" id="TIGR00229">
    <property type="entry name" value="sensory_box"/>
    <property type="match status" value="1"/>
</dbReference>
<comment type="subcellular location">
    <subcellularLocation>
        <location evidence="1">Cell membrane</location>
        <topology evidence="1">Multi-pass membrane protein</topology>
    </subcellularLocation>
</comment>
<evidence type="ECO:0000256" key="1">
    <source>
        <dbReference type="ARBA" id="ARBA00004651"/>
    </source>
</evidence>
<dbReference type="Proteomes" id="UP000782554">
    <property type="component" value="Unassembled WGS sequence"/>
</dbReference>
<dbReference type="InterPro" id="IPR007895">
    <property type="entry name" value="MASE1"/>
</dbReference>
<dbReference type="Gene3D" id="3.30.450.20">
    <property type="entry name" value="PAS domain"/>
    <property type="match status" value="1"/>
</dbReference>
<name>A0ABS7JWZ5_9SPHN</name>
<dbReference type="PROSITE" id="PS50112">
    <property type="entry name" value="PAS"/>
    <property type="match status" value="1"/>
</dbReference>
<keyword evidence="9" id="KW-1185">Reference proteome</keyword>
<dbReference type="SUPFAM" id="SSF55785">
    <property type="entry name" value="PYP-like sensor domain (PAS domain)"/>
    <property type="match status" value="1"/>
</dbReference>
<evidence type="ECO:0000256" key="4">
    <source>
        <dbReference type="ARBA" id="ARBA00022989"/>
    </source>
</evidence>
<dbReference type="Pfam" id="PF05231">
    <property type="entry name" value="MASE1"/>
    <property type="match status" value="1"/>
</dbReference>
<feature type="transmembrane region" description="Helical" evidence="6">
    <location>
        <begin position="160"/>
        <end position="178"/>
    </location>
</feature>
<evidence type="ECO:0000259" key="7">
    <source>
        <dbReference type="PROSITE" id="PS50112"/>
    </source>
</evidence>
<comment type="caution">
    <text evidence="8">The sequence shown here is derived from an EMBL/GenBank/DDBJ whole genome shotgun (WGS) entry which is preliminary data.</text>
</comment>
<feature type="transmembrane region" description="Helical" evidence="6">
    <location>
        <begin position="266"/>
        <end position="288"/>
    </location>
</feature>
<evidence type="ECO:0000256" key="2">
    <source>
        <dbReference type="ARBA" id="ARBA00022475"/>
    </source>
</evidence>
<evidence type="ECO:0000256" key="6">
    <source>
        <dbReference type="SAM" id="Phobius"/>
    </source>
</evidence>
<dbReference type="RefSeq" id="WP_221603351.1">
    <property type="nucleotide sequence ID" value="NZ_JAIGNU010000002.1"/>
</dbReference>
<dbReference type="Pfam" id="PF00989">
    <property type="entry name" value="PAS"/>
    <property type="match status" value="1"/>
</dbReference>
<organism evidence="8 9">
    <name type="scientific">Qipengyuania mesophila</name>
    <dbReference type="NCBI Taxonomy" id="2867246"/>
    <lineage>
        <taxon>Bacteria</taxon>
        <taxon>Pseudomonadati</taxon>
        <taxon>Pseudomonadota</taxon>
        <taxon>Alphaproteobacteria</taxon>
        <taxon>Sphingomonadales</taxon>
        <taxon>Erythrobacteraceae</taxon>
        <taxon>Qipengyuania</taxon>
    </lineage>
</organism>
<gene>
    <name evidence="8" type="ORF">K3181_12100</name>
</gene>
<feature type="transmembrane region" description="Helical" evidence="6">
    <location>
        <begin position="82"/>
        <end position="102"/>
    </location>
</feature>
<evidence type="ECO:0000313" key="8">
    <source>
        <dbReference type="EMBL" id="MBX7502185.1"/>
    </source>
</evidence>
<sequence length="348" mass="37429">MSFLRRREIAFILAVTALFGGLAYLGISVSRENGRVALLWMPNAIAAAWLLRARWASSGPLIASCALMNIAVNRFVGDSWLIAIGLSGANALEIALVVWIIRKQVQRRLDMSEISDQVWLLVASLIACFGSATMASFVLAGGEGAFAIRDWTKWALADGLSLLVLLPVLLVGADIWGARKSFTRKFVTEWLVMIAVVATGSTIVFAQSSYPFLFLVTSLIIYAAFRTGLAGTAAALLIVTIVASIASAAGRGPISLVRGGIEAQFFAFQVFLAANLVMGLPVAAMLAGRARDRLELKKSRDASQHILDNIRDVIFSTDKGGRWSSLNPAWETITGYCSEQSLGTIRTA</sequence>
<evidence type="ECO:0000256" key="3">
    <source>
        <dbReference type="ARBA" id="ARBA00022692"/>
    </source>
</evidence>
<keyword evidence="5 6" id="KW-0472">Membrane</keyword>
<feature type="transmembrane region" description="Helical" evidence="6">
    <location>
        <begin position="33"/>
        <end position="51"/>
    </location>
</feature>
<keyword evidence="4 6" id="KW-1133">Transmembrane helix</keyword>
<accession>A0ABS7JWZ5</accession>
<protein>
    <submittedName>
        <fullName evidence="8">MASE1 domain-containing protein</fullName>
    </submittedName>
</protein>
<dbReference type="InterPro" id="IPR000014">
    <property type="entry name" value="PAS"/>
</dbReference>
<keyword evidence="3 6" id="KW-0812">Transmembrane</keyword>
<proteinExistence type="predicted"/>
<dbReference type="InterPro" id="IPR035965">
    <property type="entry name" value="PAS-like_dom_sf"/>
</dbReference>
<evidence type="ECO:0000313" key="9">
    <source>
        <dbReference type="Proteomes" id="UP000782554"/>
    </source>
</evidence>
<reference evidence="8 9" key="1">
    <citation type="submission" date="2021-08" db="EMBL/GenBank/DDBJ databases">
        <title>Comparative Genomics Analysis of the Genus Qipengyuania Reveals Extensive Genetic Diversity and Metabolic Versatility, Including the Description of Fifteen Novel Species.</title>
        <authorList>
            <person name="Liu Y."/>
        </authorList>
    </citation>
    <scope>NUCLEOTIDE SEQUENCE [LARGE SCALE GENOMIC DNA]</scope>
    <source>
        <strain evidence="8 9">YG27</strain>
    </source>
</reference>
<dbReference type="EMBL" id="JAIGNU010000002">
    <property type="protein sequence ID" value="MBX7502185.1"/>
    <property type="molecule type" value="Genomic_DNA"/>
</dbReference>
<evidence type="ECO:0000256" key="5">
    <source>
        <dbReference type="ARBA" id="ARBA00023136"/>
    </source>
</evidence>
<keyword evidence="2" id="KW-1003">Cell membrane</keyword>
<dbReference type="InterPro" id="IPR013767">
    <property type="entry name" value="PAS_fold"/>
</dbReference>